<dbReference type="InterPro" id="IPR018114">
    <property type="entry name" value="TRYPSIN_HIS"/>
</dbReference>
<dbReference type="GO" id="GO:0004252">
    <property type="term" value="F:serine-type endopeptidase activity"/>
    <property type="evidence" value="ECO:0007669"/>
    <property type="project" value="InterPro"/>
</dbReference>
<dbReference type="GO" id="GO:0006508">
    <property type="term" value="P:proteolysis"/>
    <property type="evidence" value="ECO:0007669"/>
    <property type="project" value="UniProtKB-KW"/>
</dbReference>
<dbReference type="GO" id="GO:0005576">
    <property type="term" value="C:extracellular region"/>
    <property type="evidence" value="ECO:0007669"/>
    <property type="project" value="UniProtKB-SubCell"/>
</dbReference>
<dbReference type="InterPro" id="IPR009003">
    <property type="entry name" value="Peptidase_S1_PA"/>
</dbReference>
<dbReference type="AlphaFoldDB" id="A0A4C1WFM4"/>
<comment type="caution">
    <text evidence="14">The sequence shown here is derived from an EMBL/GenBank/DDBJ whole genome shotgun (WGS) entry which is preliminary data.</text>
</comment>
<dbReference type="InterPro" id="IPR050430">
    <property type="entry name" value="Peptidase_S1"/>
</dbReference>
<keyword evidence="4 11" id="KW-0645">Protease</keyword>
<dbReference type="PANTHER" id="PTHR24276:SF98">
    <property type="entry name" value="FI18310P1-RELATED"/>
    <property type="match status" value="1"/>
</dbReference>
<accession>A0A4C1WFM4</accession>
<evidence type="ECO:0000256" key="5">
    <source>
        <dbReference type="ARBA" id="ARBA00022801"/>
    </source>
</evidence>
<evidence type="ECO:0000256" key="2">
    <source>
        <dbReference type="ARBA" id="ARBA00007664"/>
    </source>
</evidence>
<dbReference type="InterPro" id="IPR001314">
    <property type="entry name" value="Peptidase_S1A"/>
</dbReference>
<protein>
    <submittedName>
        <fullName evidence="14">Collagenase</fullName>
    </submittedName>
</protein>
<dbReference type="FunFam" id="2.40.10.10:FF:000068">
    <property type="entry name" value="transmembrane protease serine 2"/>
    <property type="match status" value="1"/>
</dbReference>
<feature type="chain" id="PRO_5020040988" evidence="12">
    <location>
        <begin position="20"/>
        <end position="294"/>
    </location>
</feature>
<dbReference type="InterPro" id="IPR043504">
    <property type="entry name" value="Peptidase_S1_PA_chymotrypsin"/>
</dbReference>
<keyword evidence="3" id="KW-0800">Toxin</keyword>
<sequence>MKVTILLAVLGVAIAATQAEVTERDITVFDYHRRFGIPRASQIKASEEELLKNNGQRIVGGNITDISAVPYQVGLVIQILFIFTSVCGGSLISNTQVVTAAHCYTDGLITAQSFTVVLGSNTLFTGGTRLTTTDVVHHPDWNPLNAANDIAILRIPAVSYTLVIQPIAFPSGSEAGSLFVGQSALASGFGLTADGGSIGFLQRLSSVQLPVITNEECASIYGPFVHATNLCTSGVGGRGTCSGDSGGPLVVTSGGQRILIGVTSYGAADGCEIGLPAGFARVTSFLSWIASVPA</sequence>
<keyword evidence="12" id="KW-0732">Signal</keyword>
<evidence type="ECO:0000313" key="14">
    <source>
        <dbReference type="EMBL" id="GBP49199.1"/>
    </source>
</evidence>
<dbReference type="PRINTS" id="PR00722">
    <property type="entry name" value="CHYMOTRYPSIN"/>
</dbReference>
<keyword evidence="8" id="KW-1199">Hemostasis impairing toxin</keyword>
<evidence type="ECO:0000256" key="3">
    <source>
        <dbReference type="ARBA" id="ARBA00022656"/>
    </source>
</evidence>
<evidence type="ECO:0000256" key="12">
    <source>
        <dbReference type="SAM" id="SignalP"/>
    </source>
</evidence>
<keyword evidence="6 11" id="KW-0720">Serine protease</keyword>
<proteinExistence type="inferred from homology"/>
<dbReference type="PROSITE" id="PS00135">
    <property type="entry name" value="TRYPSIN_SER"/>
    <property type="match status" value="1"/>
</dbReference>
<dbReference type="OrthoDB" id="5565075at2759"/>
<keyword evidence="15" id="KW-1185">Reference proteome</keyword>
<dbReference type="CDD" id="cd00190">
    <property type="entry name" value="Tryp_SPc"/>
    <property type="match status" value="1"/>
</dbReference>
<comment type="similarity">
    <text evidence="2">Belongs to the peptidase S1 family.</text>
</comment>
<reference evidence="14 15" key="1">
    <citation type="journal article" date="2019" name="Commun. Biol.">
        <title>The bagworm genome reveals a unique fibroin gene that provides high tensile strength.</title>
        <authorList>
            <person name="Kono N."/>
            <person name="Nakamura H."/>
            <person name="Ohtoshi R."/>
            <person name="Tomita M."/>
            <person name="Numata K."/>
            <person name="Arakawa K."/>
        </authorList>
    </citation>
    <scope>NUCLEOTIDE SEQUENCE [LARGE SCALE GENOMIC DNA]</scope>
</reference>
<dbReference type="EMBL" id="BGZK01000539">
    <property type="protein sequence ID" value="GBP49199.1"/>
    <property type="molecule type" value="Genomic_DNA"/>
</dbReference>
<dbReference type="InterPro" id="IPR001254">
    <property type="entry name" value="Trypsin_dom"/>
</dbReference>
<dbReference type="Proteomes" id="UP000299102">
    <property type="component" value="Unassembled WGS sequence"/>
</dbReference>
<evidence type="ECO:0000259" key="13">
    <source>
        <dbReference type="PROSITE" id="PS50240"/>
    </source>
</evidence>
<evidence type="ECO:0000256" key="10">
    <source>
        <dbReference type="ARBA" id="ARBA00084094"/>
    </source>
</evidence>
<dbReference type="PANTHER" id="PTHR24276">
    <property type="entry name" value="POLYSERASE-RELATED"/>
    <property type="match status" value="1"/>
</dbReference>
<feature type="domain" description="Peptidase S1" evidence="13">
    <location>
        <begin position="58"/>
        <end position="294"/>
    </location>
</feature>
<keyword evidence="7" id="KW-1015">Disulfide bond</keyword>
<dbReference type="InterPro" id="IPR033116">
    <property type="entry name" value="TRYPSIN_SER"/>
</dbReference>
<evidence type="ECO:0000256" key="9">
    <source>
        <dbReference type="ARBA" id="ARBA00055534"/>
    </source>
</evidence>
<name>A0A4C1WFM4_EUMVA</name>
<dbReference type="PROSITE" id="PS00134">
    <property type="entry name" value="TRYPSIN_HIS"/>
    <property type="match status" value="1"/>
</dbReference>
<gene>
    <name evidence="14" type="ORF">EVAR_46217_1</name>
</gene>
<keyword evidence="10" id="KW-1205">Fibrinolytic toxin</keyword>
<comment type="function">
    <text evidence="9">Fibrinolytic activity; shows preferential cleavage of Arg-Gly bonds in all three fibrinogen chains. Contact with the caterpillars causes severe bleeding, due the anticoagulant effect of the protein.</text>
</comment>
<evidence type="ECO:0000256" key="8">
    <source>
        <dbReference type="ARBA" id="ARBA00023240"/>
    </source>
</evidence>
<dbReference type="PROSITE" id="PS50240">
    <property type="entry name" value="TRYPSIN_DOM"/>
    <property type="match status" value="1"/>
</dbReference>
<dbReference type="Pfam" id="PF00089">
    <property type="entry name" value="Trypsin"/>
    <property type="match status" value="1"/>
</dbReference>
<evidence type="ECO:0000256" key="1">
    <source>
        <dbReference type="ARBA" id="ARBA00004239"/>
    </source>
</evidence>
<dbReference type="SUPFAM" id="SSF50494">
    <property type="entry name" value="Trypsin-like serine proteases"/>
    <property type="match status" value="1"/>
</dbReference>
<evidence type="ECO:0000256" key="4">
    <source>
        <dbReference type="ARBA" id="ARBA00022670"/>
    </source>
</evidence>
<dbReference type="SMART" id="SM00020">
    <property type="entry name" value="Tryp_SPc"/>
    <property type="match status" value="1"/>
</dbReference>
<comment type="subcellular location">
    <subcellularLocation>
        <location evidence="1">Secreted</location>
        <location evidence="1">Extracellular space</location>
    </subcellularLocation>
</comment>
<dbReference type="STRING" id="151549.A0A4C1WFM4"/>
<evidence type="ECO:0000313" key="15">
    <source>
        <dbReference type="Proteomes" id="UP000299102"/>
    </source>
</evidence>
<dbReference type="GO" id="GO:0090729">
    <property type="term" value="F:toxin activity"/>
    <property type="evidence" value="ECO:0007669"/>
    <property type="project" value="UniProtKB-KW"/>
</dbReference>
<keyword evidence="5 11" id="KW-0378">Hydrolase</keyword>
<feature type="signal peptide" evidence="12">
    <location>
        <begin position="1"/>
        <end position="19"/>
    </location>
</feature>
<evidence type="ECO:0000256" key="11">
    <source>
        <dbReference type="RuleBase" id="RU363034"/>
    </source>
</evidence>
<evidence type="ECO:0000256" key="6">
    <source>
        <dbReference type="ARBA" id="ARBA00022825"/>
    </source>
</evidence>
<evidence type="ECO:0000256" key="7">
    <source>
        <dbReference type="ARBA" id="ARBA00023157"/>
    </source>
</evidence>
<dbReference type="Gene3D" id="2.40.10.10">
    <property type="entry name" value="Trypsin-like serine proteases"/>
    <property type="match status" value="2"/>
</dbReference>
<organism evidence="14 15">
    <name type="scientific">Eumeta variegata</name>
    <name type="common">Bagworm moth</name>
    <name type="synonym">Eumeta japonica</name>
    <dbReference type="NCBI Taxonomy" id="151549"/>
    <lineage>
        <taxon>Eukaryota</taxon>
        <taxon>Metazoa</taxon>
        <taxon>Ecdysozoa</taxon>
        <taxon>Arthropoda</taxon>
        <taxon>Hexapoda</taxon>
        <taxon>Insecta</taxon>
        <taxon>Pterygota</taxon>
        <taxon>Neoptera</taxon>
        <taxon>Endopterygota</taxon>
        <taxon>Lepidoptera</taxon>
        <taxon>Glossata</taxon>
        <taxon>Ditrysia</taxon>
        <taxon>Tineoidea</taxon>
        <taxon>Psychidae</taxon>
        <taxon>Oiketicinae</taxon>
        <taxon>Eumeta</taxon>
    </lineage>
</organism>